<name>A0ABY1C481_9FIRM</name>
<dbReference type="SUPFAM" id="SSF55469">
    <property type="entry name" value="FMN-dependent nitroreductase-like"/>
    <property type="match status" value="1"/>
</dbReference>
<dbReference type="PANTHER" id="PTHR43673">
    <property type="entry name" value="NAD(P)H NITROREDUCTASE YDGI-RELATED"/>
    <property type="match status" value="1"/>
</dbReference>
<dbReference type="Gene3D" id="3.40.109.10">
    <property type="entry name" value="NADH Oxidase"/>
    <property type="match status" value="1"/>
</dbReference>
<feature type="domain" description="Nitroreductase" evidence="3">
    <location>
        <begin position="5"/>
        <end position="157"/>
    </location>
</feature>
<dbReference type="PANTHER" id="PTHR43673:SF10">
    <property type="entry name" value="NADH DEHYDROGENASE_NAD(P)H NITROREDUCTASE XCC3605-RELATED"/>
    <property type="match status" value="1"/>
</dbReference>
<dbReference type="InterPro" id="IPR000415">
    <property type="entry name" value="Nitroreductase-like"/>
</dbReference>
<evidence type="ECO:0000256" key="2">
    <source>
        <dbReference type="ARBA" id="ARBA00023002"/>
    </source>
</evidence>
<dbReference type="EMBL" id="LT630003">
    <property type="protein sequence ID" value="SET63769.1"/>
    <property type="molecule type" value="Genomic_DNA"/>
</dbReference>
<evidence type="ECO:0000256" key="1">
    <source>
        <dbReference type="ARBA" id="ARBA00007118"/>
    </source>
</evidence>
<dbReference type="Proteomes" id="UP000198970">
    <property type="component" value="Chromosome I"/>
</dbReference>
<sequence>MLKPIETRRSIRKYLDKKVENEKLLKLLESARLAPSGSNTQPWTFIIIESEDTKEKLSIADHNQTWMMTAPIFIVCVADIRCRISMETKVRLNEESSEPELKQIIRDTAIAIEHILLEAEHQGLATCWTAWFEQDVVRPILNIPDDKYVCGIITIGYGAEVPKQRPRKSMDEIVRYEKW</sequence>
<keyword evidence="2" id="KW-0560">Oxidoreductase</keyword>
<comment type="similarity">
    <text evidence="1">Belongs to the nitroreductase family.</text>
</comment>
<dbReference type="InterPro" id="IPR029479">
    <property type="entry name" value="Nitroreductase"/>
</dbReference>
<accession>A0ABY1C481</accession>
<evidence type="ECO:0000313" key="5">
    <source>
        <dbReference type="Proteomes" id="UP000198970"/>
    </source>
</evidence>
<keyword evidence="5" id="KW-1185">Reference proteome</keyword>
<protein>
    <submittedName>
        <fullName evidence="4">Nitroreductase</fullName>
    </submittedName>
</protein>
<dbReference type="Pfam" id="PF00881">
    <property type="entry name" value="Nitroreductase"/>
    <property type="match status" value="1"/>
</dbReference>
<evidence type="ECO:0000313" key="4">
    <source>
        <dbReference type="EMBL" id="SET63769.1"/>
    </source>
</evidence>
<proteinExistence type="inferred from homology"/>
<dbReference type="RefSeq" id="WP_054789623.1">
    <property type="nucleotide sequence ID" value="NZ_LT630003.1"/>
</dbReference>
<evidence type="ECO:0000259" key="3">
    <source>
        <dbReference type="Pfam" id="PF00881"/>
    </source>
</evidence>
<reference evidence="4 5" key="1">
    <citation type="submission" date="2016-10" db="EMBL/GenBank/DDBJ databases">
        <authorList>
            <person name="Varghese N."/>
            <person name="Submissions S."/>
        </authorList>
    </citation>
    <scope>NUCLEOTIDE SEQUENCE [LARGE SCALE GENOMIC DNA]</scope>
    <source>
        <strain evidence="4 5">ATCC 19403</strain>
    </source>
</reference>
<gene>
    <name evidence="4" type="ORF">SAMN02745906_0816</name>
</gene>
<organism evidence="4 5">
    <name type="scientific">Lacrimispora sphenoides JCM 1415</name>
    <dbReference type="NCBI Taxonomy" id="1297793"/>
    <lineage>
        <taxon>Bacteria</taxon>
        <taxon>Bacillati</taxon>
        <taxon>Bacillota</taxon>
        <taxon>Clostridia</taxon>
        <taxon>Lachnospirales</taxon>
        <taxon>Lachnospiraceae</taxon>
        <taxon>Lacrimispora</taxon>
    </lineage>
</organism>